<sequence>MTATERPILQIVGYKNSGKTTLLCALVRKFRAEGFTVAAIKHDAHDFAFDRPGTDTWKMAEAGAGFVAITSPHRTAWTSSRPASLDDLAGQAAHADLVLAEGFKDAPHPKLVLLRGEEDLPLLGLPNAAAAIVPDGWMPRATGMPVFCRDDVDSIFSFVRTLLP</sequence>
<dbReference type="InterPro" id="IPR052539">
    <property type="entry name" value="MGD_biosynthesis_adapter"/>
</dbReference>
<reference evidence="2 3" key="1">
    <citation type="submission" date="2021-04" db="EMBL/GenBank/DDBJ databases">
        <authorList>
            <person name="Rakotoarivonina H."/>
        </authorList>
    </citation>
    <scope>NUCLEOTIDE SEQUENCE [LARGE SCALE GENOMIC DNA]</scope>
    <source>
        <strain evidence="2 3">XE</strain>
    </source>
</reference>
<dbReference type="CDD" id="cd03116">
    <property type="entry name" value="MobB"/>
    <property type="match status" value="1"/>
</dbReference>
<comment type="caution">
    <text evidence="2">The sequence shown here is derived from an EMBL/GenBank/DDBJ whole genome shotgun (WGS) entry which is preliminary data.</text>
</comment>
<evidence type="ECO:0000259" key="1">
    <source>
        <dbReference type="Pfam" id="PF03205"/>
    </source>
</evidence>
<feature type="domain" description="Molybdopterin-guanine dinucleotide biosynthesis protein B (MobB)" evidence="1">
    <location>
        <begin position="8"/>
        <end position="120"/>
    </location>
</feature>
<evidence type="ECO:0000313" key="2">
    <source>
        <dbReference type="EMBL" id="CAG5084228.1"/>
    </source>
</evidence>
<evidence type="ECO:0000313" key="3">
    <source>
        <dbReference type="Proteomes" id="UP000681526"/>
    </source>
</evidence>
<dbReference type="Proteomes" id="UP000681526">
    <property type="component" value="Unassembled WGS sequence"/>
</dbReference>
<accession>A0ABN7RYU8</accession>
<proteinExistence type="predicted"/>
<organism evidence="2 3">
    <name type="scientific">Thermobacillus xylanilyticus</name>
    <dbReference type="NCBI Taxonomy" id="76633"/>
    <lineage>
        <taxon>Bacteria</taxon>
        <taxon>Bacillati</taxon>
        <taxon>Bacillota</taxon>
        <taxon>Bacilli</taxon>
        <taxon>Bacillales</taxon>
        <taxon>Paenibacillaceae</taxon>
        <taxon>Thermobacillus</taxon>
    </lineage>
</organism>
<dbReference type="PANTHER" id="PTHR40072">
    <property type="entry name" value="MOLYBDOPTERIN-GUANINE DINUCLEOTIDE BIOSYNTHESIS ADAPTER PROTEIN-RELATED"/>
    <property type="match status" value="1"/>
</dbReference>
<gene>
    <name evidence="2" type="primary">txxe 1634-mobB</name>
    <name evidence="2" type="ORF">TXXE_07620</name>
</gene>
<dbReference type="NCBIfam" id="TIGR00176">
    <property type="entry name" value="mobB"/>
    <property type="match status" value="1"/>
</dbReference>
<dbReference type="Pfam" id="PF03205">
    <property type="entry name" value="MobB"/>
    <property type="match status" value="1"/>
</dbReference>
<dbReference type="RefSeq" id="WP_213484099.1">
    <property type="nucleotide sequence ID" value="NZ_CAJRAY010000035.1"/>
</dbReference>
<dbReference type="PANTHER" id="PTHR40072:SF1">
    <property type="entry name" value="MOLYBDOPTERIN-GUANINE DINUCLEOTIDE BIOSYNTHESIS ADAPTER PROTEIN"/>
    <property type="match status" value="1"/>
</dbReference>
<protein>
    <submittedName>
        <fullName evidence="2">Probable molybdopterin-guanine dinucleotide biosynthesis protein B</fullName>
    </submittedName>
</protein>
<dbReference type="InterPro" id="IPR004435">
    <property type="entry name" value="MobB_dom"/>
</dbReference>
<keyword evidence="3" id="KW-1185">Reference proteome</keyword>
<dbReference type="Gene3D" id="3.40.50.300">
    <property type="entry name" value="P-loop containing nucleotide triphosphate hydrolases"/>
    <property type="match status" value="1"/>
</dbReference>
<name>A0ABN7RYU8_THEXY</name>
<dbReference type="InterPro" id="IPR027417">
    <property type="entry name" value="P-loop_NTPase"/>
</dbReference>
<dbReference type="SUPFAM" id="SSF52540">
    <property type="entry name" value="P-loop containing nucleoside triphosphate hydrolases"/>
    <property type="match status" value="1"/>
</dbReference>
<dbReference type="EMBL" id="CAJRAY010000035">
    <property type="protein sequence ID" value="CAG5084228.1"/>
    <property type="molecule type" value="Genomic_DNA"/>
</dbReference>